<accession>A0A1I3V9I6</accession>
<evidence type="ECO:0000256" key="1">
    <source>
        <dbReference type="SAM" id="Phobius"/>
    </source>
</evidence>
<evidence type="ECO:0000313" key="2">
    <source>
        <dbReference type="EMBL" id="SFJ92058.1"/>
    </source>
</evidence>
<gene>
    <name evidence="2" type="ORF">SAMN04488518_101276</name>
</gene>
<dbReference type="EMBL" id="FOSK01000001">
    <property type="protein sequence ID" value="SFJ92058.1"/>
    <property type="molecule type" value="Genomic_DNA"/>
</dbReference>
<keyword evidence="3" id="KW-1185">Reference proteome</keyword>
<protein>
    <submittedName>
        <fullName evidence="2">Flp pilus assembly protein TadG</fullName>
    </submittedName>
</protein>
<keyword evidence="1" id="KW-0472">Membrane</keyword>
<sequence>MEYSLSSMRQSSFFRDVKGVAAIEFAIVFPVLLLLFLATSVLVEGFRTKRLHERAAFTIVDLVTRQQNVMDEEAAQELYLIGQALVGPAADTNDFTVVIASAINEFSTNGNSDLSLLWSCASNPSSHFQQQHIDDLELPEVPEGQAILITQVTGTYKPIFKLDLISDIDLQETTVRRPRFLSVIPLDEERGSCRE</sequence>
<dbReference type="RefSeq" id="WP_093516176.1">
    <property type="nucleotide sequence ID" value="NZ_FOSK01000001.1"/>
</dbReference>
<organism evidence="2 3">
    <name type="scientific">Pseudovibrio ascidiaceicola</name>
    <dbReference type="NCBI Taxonomy" id="285279"/>
    <lineage>
        <taxon>Bacteria</taxon>
        <taxon>Pseudomonadati</taxon>
        <taxon>Pseudomonadota</taxon>
        <taxon>Alphaproteobacteria</taxon>
        <taxon>Hyphomicrobiales</taxon>
        <taxon>Stappiaceae</taxon>
        <taxon>Pseudovibrio</taxon>
    </lineage>
</organism>
<feature type="transmembrane region" description="Helical" evidence="1">
    <location>
        <begin position="20"/>
        <end position="43"/>
    </location>
</feature>
<keyword evidence="1" id="KW-0812">Transmembrane</keyword>
<name>A0A1I3V9I6_9HYPH</name>
<comment type="caution">
    <text evidence="2">The sequence shown here is derived from an EMBL/GenBank/DDBJ whole genome shotgun (WGS) entry which is preliminary data.</text>
</comment>
<reference evidence="2 3" key="1">
    <citation type="submission" date="2016-10" db="EMBL/GenBank/DDBJ databases">
        <authorList>
            <person name="Varghese N."/>
            <person name="Submissions S."/>
        </authorList>
    </citation>
    <scope>NUCLEOTIDE SEQUENCE [LARGE SCALE GENOMIC DNA]</scope>
    <source>
        <strain evidence="2 3">DSM 16392</strain>
    </source>
</reference>
<dbReference type="Proteomes" id="UP000199598">
    <property type="component" value="Unassembled WGS sequence"/>
</dbReference>
<keyword evidence="1" id="KW-1133">Transmembrane helix</keyword>
<proteinExistence type="predicted"/>
<evidence type="ECO:0000313" key="3">
    <source>
        <dbReference type="Proteomes" id="UP000199598"/>
    </source>
</evidence>